<dbReference type="RefSeq" id="WP_160369808.1">
    <property type="nucleotide sequence ID" value="NZ_WSQA01000010.1"/>
</dbReference>
<organism evidence="1 2">
    <name type="scientific">Sphingobacterium humi</name>
    <dbReference type="NCBI Taxonomy" id="1796905"/>
    <lineage>
        <taxon>Bacteria</taxon>
        <taxon>Pseudomonadati</taxon>
        <taxon>Bacteroidota</taxon>
        <taxon>Sphingobacteriia</taxon>
        <taxon>Sphingobacteriales</taxon>
        <taxon>Sphingobacteriaceae</taxon>
        <taxon>Sphingobacterium</taxon>
    </lineage>
</organism>
<accession>A0A6N8L4H8</accession>
<dbReference type="OrthoDB" id="1092467at2"/>
<dbReference type="EMBL" id="WSQA01000010">
    <property type="protein sequence ID" value="MVZ63088.1"/>
    <property type="molecule type" value="Genomic_DNA"/>
</dbReference>
<proteinExistence type="predicted"/>
<dbReference type="PROSITE" id="PS51257">
    <property type="entry name" value="PROKAR_LIPOPROTEIN"/>
    <property type="match status" value="1"/>
</dbReference>
<dbReference type="Proteomes" id="UP000435036">
    <property type="component" value="Unassembled WGS sequence"/>
</dbReference>
<evidence type="ECO:0000313" key="1">
    <source>
        <dbReference type="EMBL" id="MVZ63088.1"/>
    </source>
</evidence>
<gene>
    <name evidence="1" type="ORF">GQF63_13715</name>
</gene>
<comment type="caution">
    <text evidence="1">The sequence shown here is derived from an EMBL/GenBank/DDBJ whole genome shotgun (WGS) entry which is preliminary data.</text>
</comment>
<evidence type="ECO:0000313" key="2">
    <source>
        <dbReference type="Proteomes" id="UP000435036"/>
    </source>
</evidence>
<keyword evidence="2" id="KW-1185">Reference proteome</keyword>
<dbReference type="AlphaFoldDB" id="A0A6N8L4H8"/>
<dbReference type="Gene3D" id="3.40.390.70">
    <property type="match status" value="1"/>
</dbReference>
<sequence>MKTYLYLYGLFALLLLGMMSCSKTEHISPTEDLKFQELFEPAADAHPREKYLFEKYHIWIRMDFKDSREVYNSYLGQDVNNSRFPPAKVDDDKRSSAYNYMDSLLANLSPAFIQELMPNEIFFVKSYGHPLWGYQFNIISRTRLAFVWPNATYNALPQIDETNHYYRDTVLTREVWRQLADIIGQRLPEEIPGFEQIGKPYDAGTAFNKIRDQYFIDYDLNKRNQDWQKLADQGGYLDPYSSVSFKAEYAAFLKLILLESAENIQKNYIRGNKMKQQKYELFLKYYQDRYKWDVQASGNRFRSRIATNP</sequence>
<name>A0A6N8L4H8_9SPHI</name>
<reference evidence="1 2" key="1">
    <citation type="submission" date="2019-12" db="EMBL/GenBank/DDBJ databases">
        <authorList>
            <person name="Dong K."/>
        </authorList>
    </citation>
    <scope>NUCLEOTIDE SEQUENCE [LARGE SCALE GENOMIC DNA]</scope>
    <source>
        <strain evidence="1 2">JCM 31225</strain>
    </source>
</reference>
<protein>
    <submittedName>
        <fullName evidence="1">Uncharacterized protein</fullName>
    </submittedName>
</protein>